<evidence type="ECO:0000259" key="1">
    <source>
        <dbReference type="PROSITE" id="PS50234"/>
    </source>
</evidence>
<proteinExistence type="predicted"/>
<gene>
    <name evidence="2" type="ORF">DFR29_110181</name>
</gene>
<dbReference type="PROSITE" id="PS50234">
    <property type="entry name" value="VWFA"/>
    <property type="match status" value="1"/>
</dbReference>
<dbReference type="InterPro" id="IPR036465">
    <property type="entry name" value="vWFA_dom_sf"/>
</dbReference>
<comment type="caution">
    <text evidence="2">The sequence shown here is derived from an EMBL/GenBank/DDBJ whole genome shotgun (WGS) entry which is preliminary data.</text>
</comment>
<name>A0A4R6YTM4_9GAMM</name>
<dbReference type="Pfam" id="PF13519">
    <property type="entry name" value="VWA_2"/>
    <property type="match status" value="1"/>
</dbReference>
<dbReference type="Gene3D" id="3.40.50.410">
    <property type="entry name" value="von Willebrand factor, type A domain"/>
    <property type="match status" value="1"/>
</dbReference>
<keyword evidence="3" id="KW-1185">Reference proteome</keyword>
<dbReference type="InterPro" id="IPR050768">
    <property type="entry name" value="UPF0353/GerABKA_families"/>
</dbReference>
<dbReference type="OrthoDB" id="6206554at2"/>
<reference evidence="2 3" key="1">
    <citation type="submission" date="2019-03" db="EMBL/GenBank/DDBJ databases">
        <title>Genomic Encyclopedia of Type Strains, Phase IV (KMG-IV): sequencing the most valuable type-strain genomes for metagenomic binning, comparative biology and taxonomic classification.</title>
        <authorList>
            <person name="Goeker M."/>
        </authorList>
    </citation>
    <scope>NUCLEOTIDE SEQUENCE [LARGE SCALE GENOMIC DNA]</scope>
    <source>
        <strain evidence="2 3">DSM 21667</strain>
    </source>
</reference>
<dbReference type="SMART" id="SM00327">
    <property type="entry name" value="VWA"/>
    <property type="match status" value="1"/>
</dbReference>
<dbReference type="PANTHER" id="PTHR22550:SF18">
    <property type="entry name" value="VWFA DOMAIN-CONTAINING PROTEIN"/>
    <property type="match status" value="1"/>
</dbReference>
<feature type="domain" description="VWFA" evidence="1">
    <location>
        <begin position="89"/>
        <end position="283"/>
    </location>
</feature>
<dbReference type="AlphaFoldDB" id="A0A4R6YTM4"/>
<dbReference type="Proteomes" id="UP000295293">
    <property type="component" value="Unassembled WGS sequence"/>
</dbReference>
<dbReference type="PANTHER" id="PTHR22550">
    <property type="entry name" value="SPORE GERMINATION PROTEIN"/>
    <property type="match status" value="1"/>
</dbReference>
<dbReference type="SUPFAM" id="SSF53300">
    <property type="entry name" value="vWA-like"/>
    <property type="match status" value="1"/>
</dbReference>
<sequence length="332" mass="36539">MFEFAWPWLFLLLPLPWLAARWLPASAEQGSALHLPYAGVVDALSAASSSRRDARQRLWPWLVWCLLLAAVARPQWIGEPADLPRSGRELLLALDVSGSMNIADMSLGGRQATRFQAMQAIIGDFIERRGGDRVGLILFGSNAYLLTPLTFDVKTVKTQLEESVVGLAGRETAIGDALGLAVKRLRDRPEAQRVVVLLTDGVNTAGEIDPRKAAELAAAEKVKVYTVGLGSERMRVDDFFGSRTVNPSADLDAGLLTEMAQKTGGRFFRARDTQELAGIYRDIDQLEPAADQSQRYRPVDEWFHLPLGLALLLALLPALSLRRRREPVESAA</sequence>
<evidence type="ECO:0000313" key="3">
    <source>
        <dbReference type="Proteomes" id="UP000295293"/>
    </source>
</evidence>
<protein>
    <submittedName>
        <fullName evidence="2">Ca-activated chloride channel family protein</fullName>
    </submittedName>
</protein>
<accession>A0A4R6YTM4</accession>
<evidence type="ECO:0000313" key="2">
    <source>
        <dbReference type="EMBL" id="TDR41698.1"/>
    </source>
</evidence>
<organism evidence="2 3">
    <name type="scientific">Tahibacter aquaticus</name>
    <dbReference type="NCBI Taxonomy" id="520092"/>
    <lineage>
        <taxon>Bacteria</taxon>
        <taxon>Pseudomonadati</taxon>
        <taxon>Pseudomonadota</taxon>
        <taxon>Gammaproteobacteria</taxon>
        <taxon>Lysobacterales</taxon>
        <taxon>Rhodanobacteraceae</taxon>
        <taxon>Tahibacter</taxon>
    </lineage>
</organism>
<dbReference type="RefSeq" id="WP_133819771.1">
    <property type="nucleotide sequence ID" value="NZ_SNZH01000010.1"/>
</dbReference>
<dbReference type="InterPro" id="IPR002035">
    <property type="entry name" value="VWF_A"/>
</dbReference>
<dbReference type="EMBL" id="SNZH01000010">
    <property type="protein sequence ID" value="TDR41698.1"/>
    <property type="molecule type" value="Genomic_DNA"/>
</dbReference>